<protein>
    <recommendedName>
        <fullName evidence="3">Dynein heavy chain tail domain-containing protein</fullName>
    </recommendedName>
</protein>
<dbReference type="PANTHER" id="PTHR46532:SF13">
    <property type="entry name" value="CYTOPLASMIC DYNEIN 1 HEAVY CHAIN 1"/>
    <property type="match status" value="1"/>
</dbReference>
<organism evidence="4 5">
    <name type="scientific">Pomacea canaliculata</name>
    <name type="common">Golden apple snail</name>
    <dbReference type="NCBI Taxonomy" id="400727"/>
    <lineage>
        <taxon>Eukaryota</taxon>
        <taxon>Metazoa</taxon>
        <taxon>Spiralia</taxon>
        <taxon>Lophotrochozoa</taxon>
        <taxon>Mollusca</taxon>
        <taxon>Gastropoda</taxon>
        <taxon>Caenogastropoda</taxon>
        <taxon>Architaenioglossa</taxon>
        <taxon>Ampullarioidea</taxon>
        <taxon>Ampullariidae</taxon>
        <taxon>Pomacea</taxon>
    </lineage>
</organism>
<feature type="compositionally biased region" description="Acidic residues" evidence="2">
    <location>
        <begin position="1"/>
        <end position="11"/>
    </location>
</feature>
<evidence type="ECO:0000256" key="2">
    <source>
        <dbReference type="SAM" id="MobiDB-lite"/>
    </source>
</evidence>
<dbReference type="GO" id="GO:0045505">
    <property type="term" value="F:dynein intermediate chain binding"/>
    <property type="evidence" value="ECO:0007669"/>
    <property type="project" value="InterPro"/>
</dbReference>
<evidence type="ECO:0000313" key="5">
    <source>
        <dbReference type="Proteomes" id="UP000245119"/>
    </source>
</evidence>
<keyword evidence="1" id="KW-0175">Coiled coil</keyword>
<dbReference type="PANTHER" id="PTHR46532">
    <property type="entry name" value="MALE FERTILITY FACTOR KL5"/>
    <property type="match status" value="1"/>
</dbReference>
<dbReference type="GO" id="GO:0007018">
    <property type="term" value="P:microtubule-based movement"/>
    <property type="evidence" value="ECO:0007669"/>
    <property type="project" value="InterPro"/>
</dbReference>
<feature type="region of interest" description="Disordered" evidence="2">
    <location>
        <begin position="188"/>
        <end position="207"/>
    </location>
</feature>
<dbReference type="EMBL" id="PZQS01000006">
    <property type="protein sequence ID" value="PVD29309.1"/>
    <property type="molecule type" value="Genomic_DNA"/>
</dbReference>
<evidence type="ECO:0000256" key="1">
    <source>
        <dbReference type="SAM" id="Coils"/>
    </source>
</evidence>
<gene>
    <name evidence="4" type="ORF">C0Q70_11906</name>
</gene>
<dbReference type="OrthoDB" id="286107at2759"/>
<dbReference type="GO" id="GO:0005858">
    <property type="term" value="C:axonemal dynein complex"/>
    <property type="evidence" value="ECO:0007669"/>
    <property type="project" value="TreeGrafter"/>
</dbReference>
<dbReference type="AlphaFoldDB" id="A0A2T7P7D2"/>
<evidence type="ECO:0000313" key="4">
    <source>
        <dbReference type="EMBL" id="PVD29309.1"/>
    </source>
</evidence>
<proteinExistence type="predicted"/>
<dbReference type="Proteomes" id="UP000245119">
    <property type="component" value="Linkage Group LG6"/>
</dbReference>
<name>A0A2T7P7D2_POMCA</name>
<dbReference type="GO" id="GO:0051959">
    <property type="term" value="F:dynein light intermediate chain binding"/>
    <property type="evidence" value="ECO:0007669"/>
    <property type="project" value="InterPro"/>
</dbReference>
<reference evidence="4 5" key="1">
    <citation type="submission" date="2018-04" db="EMBL/GenBank/DDBJ databases">
        <title>The genome of golden apple snail Pomacea canaliculata provides insight into stress tolerance and invasive adaptation.</title>
        <authorList>
            <person name="Liu C."/>
            <person name="Liu B."/>
            <person name="Ren Y."/>
            <person name="Zhang Y."/>
            <person name="Wang H."/>
            <person name="Li S."/>
            <person name="Jiang F."/>
            <person name="Yin L."/>
            <person name="Zhang G."/>
            <person name="Qian W."/>
            <person name="Fan W."/>
        </authorList>
    </citation>
    <scope>NUCLEOTIDE SEQUENCE [LARGE SCALE GENOMIC DNA]</scope>
    <source>
        <strain evidence="4">SZHN2017</strain>
        <tissue evidence="4">Muscle</tissue>
    </source>
</reference>
<feature type="region of interest" description="Disordered" evidence="2">
    <location>
        <begin position="1"/>
        <end position="54"/>
    </location>
</feature>
<keyword evidence="5" id="KW-1185">Reference proteome</keyword>
<comment type="caution">
    <text evidence="4">The sequence shown here is derived from an EMBL/GenBank/DDBJ whole genome shotgun (WGS) entry which is preliminary data.</text>
</comment>
<dbReference type="InterPro" id="IPR013594">
    <property type="entry name" value="Dynein_heavy_tail"/>
</dbReference>
<accession>A0A2T7P7D2</accession>
<dbReference type="Pfam" id="PF08385">
    <property type="entry name" value="DHC_N1"/>
    <property type="match status" value="1"/>
</dbReference>
<feature type="compositionally biased region" description="Basic and acidic residues" evidence="2">
    <location>
        <begin position="12"/>
        <end position="25"/>
    </location>
</feature>
<dbReference type="InterPro" id="IPR026983">
    <property type="entry name" value="DHC"/>
</dbReference>
<evidence type="ECO:0000259" key="3">
    <source>
        <dbReference type="Pfam" id="PF08385"/>
    </source>
</evidence>
<feature type="coiled-coil region" evidence="1">
    <location>
        <begin position="272"/>
        <end position="303"/>
    </location>
</feature>
<feature type="compositionally biased region" description="Low complexity" evidence="2">
    <location>
        <begin position="44"/>
        <end position="54"/>
    </location>
</feature>
<feature type="domain" description="Dynein heavy chain tail" evidence="3">
    <location>
        <begin position="272"/>
        <end position="630"/>
    </location>
</feature>
<dbReference type="STRING" id="400727.A0A2T7P7D2"/>
<sequence length="631" mass="72209">MADTEHEEGLEEKEANKPESPKPDQEVAPPLISKDDKEAKKQAQKPQVKTTTKAKNVILSGETMKEMQKQAKANKEERRLQLDGRHKYLFEQMANALSLDLATVEDTILGDEKFDAMESFFVANGSRRLMFFYQEAARSVGNNQTPGKKLFISNGDTESLHGMCLFFLRTTVKGITIQNVAQEQWGTLTKERGGGKAATEEETTPSDKSGIAISEQVVDFLEQVEKFVNSLMSARSNMEGRVELAENGVGPIIDTIKTPADYQDAASNTESLEKMEELLLMWLKQIEQVLAESEQMRREADDIGPTAELAYWKSRMAKFNNLLEQMKSPRVKAVVGILQVARSKALKKWKDLDGRITDAANEAKDNVKYLYTLDKFFGPLVKCTPATMIEHIPSLMNAVRMIYSISQYYNTSERMTSLFVKVTNQMITTCKAYIYQGVSKIWELPRPVLLERLAECMKLNEAYQHHFQKTKERLRENPNERQFEFSENYIFGKFDTFCKRLEKITDMVNTIEMFAGLPDIKIEGIDTIGVRYKTIVDGAKKKNYDILDHRKGEFDQDYVDFRNQVENLHNAIQTFMDSWFQRSLPTEKALELLAKFEAIGGAQLDLTEKYIRVMLGYGRDLEQIRKVYQEA</sequence>